<dbReference type="GO" id="GO:0016747">
    <property type="term" value="F:acyltransferase activity, transferring groups other than amino-acyl groups"/>
    <property type="evidence" value="ECO:0007669"/>
    <property type="project" value="InterPro"/>
</dbReference>
<dbReference type="Gene3D" id="3.40.630.30">
    <property type="match status" value="1"/>
</dbReference>
<protein>
    <submittedName>
        <fullName evidence="2">Protein N-acetyltransferase, RimJ/RimL family</fullName>
    </submittedName>
</protein>
<keyword evidence="3" id="KW-1185">Reference proteome</keyword>
<dbReference type="InterPro" id="IPR000182">
    <property type="entry name" value="GNAT_dom"/>
</dbReference>
<keyword evidence="2" id="KW-0808">Transferase</keyword>
<evidence type="ECO:0000313" key="3">
    <source>
        <dbReference type="Proteomes" id="UP000190285"/>
    </source>
</evidence>
<dbReference type="AlphaFoldDB" id="A0A1T5KQN1"/>
<feature type="domain" description="N-acetyltransferase" evidence="1">
    <location>
        <begin position="10"/>
        <end position="177"/>
    </location>
</feature>
<name>A0A1T5KQN1_9FIRM</name>
<dbReference type="SUPFAM" id="SSF55729">
    <property type="entry name" value="Acyl-CoA N-acyltransferases (Nat)"/>
    <property type="match status" value="1"/>
</dbReference>
<dbReference type="Proteomes" id="UP000190285">
    <property type="component" value="Unassembled WGS sequence"/>
</dbReference>
<proteinExistence type="predicted"/>
<accession>A0A1T5KQN1</accession>
<dbReference type="STRING" id="36842.SAMN02194393_02068"/>
<dbReference type="EMBL" id="FUZT01000004">
    <property type="protein sequence ID" value="SKC66074.1"/>
    <property type="molecule type" value="Genomic_DNA"/>
</dbReference>
<evidence type="ECO:0000313" key="2">
    <source>
        <dbReference type="EMBL" id="SKC66074.1"/>
    </source>
</evidence>
<dbReference type="PANTHER" id="PTHR43792">
    <property type="entry name" value="GNAT FAMILY, PUTATIVE (AFU_ORTHOLOGUE AFUA_3G00765)-RELATED-RELATED"/>
    <property type="match status" value="1"/>
</dbReference>
<dbReference type="InterPro" id="IPR051531">
    <property type="entry name" value="N-acetyltransferase"/>
</dbReference>
<sequence length="183" mass="21652">MSINIQTERLILREFTKEDTVDLHEICSETYILKWMPDWEVPFEIREKWIEWVRSKYITSTRENIRMMLGIVLKESGKLIGMVGVGNKEEVNNEIEIAYFITEKMSGKGYVSEAVQAMSKWIFKTFDIDYLIAIVELDNYSSQRVVEKCGFTKIGKRMILNSGESEEKPFYYYKLLNNRKQIM</sequence>
<dbReference type="Pfam" id="PF13302">
    <property type="entry name" value="Acetyltransf_3"/>
    <property type="match status" value="1"/>
</dbReference>
<dbReference type="PANTHER" id="PTHR43792:SF1">
    <property type="entry name" value="N-ACETYLTRANSFERASE DOMAIN-CONTAINING PROTEIN"/>
    <property type="match status" value="1"/>
</dbReference>
<dbReference type="PROSITE" id="PS51186">
    <property type="entry name" value="GNAT"/>
    <property type="match status" value="1"/>
</dbReference>
<reference evidence="2 3" key="1">
    <citation type="submission" date="2017-02" db="EMBL/GenBank/DDBJ databases">
        <authorList>
            <person name="Peterson S.W."/>
        </authorList>
    </citation>
    <scope>NUCLEOTIDE SEQUENCE [LARGE SCALE GENOMIC DNA]</scope>
    <source>
        <strain evidence="2 3">M1</strain>
    </source>
</reference>
<organism evidence="2 3">
    <name type="scientific">Maledivibacter halophilus</name>
    <dbReference type="NCBI Taxonomy" id="36842"/>
    <lineage>
        <taxon>Bacteria</taxon>
        <taxon>Bacillati</taxon>
        <taxon>Bacillota</taxon>
        <taxon>Clostridia</taxon>
        <taxon>Peptostreptococcales</taxon>
        <taxon>Caminicellaceae</taxon>
        <taxon>Maledivibacter</taxon>
    </lineage>
</organism>
<dbReference type="OrthoDB" id="275901at2"/>
<dbReference type="InterPro" id="IPR016181">
    <property type="entry name" value="Acyl_CoA_acyltransferase"/>
</dbReference>
<evidence type="ECO:0000259" key="1">
    <source>
        <dbReference type="PROSITE" id="PS51186"/>
    </source>
</evidence>
<gene>
    <name evidence="2" type="ORF">SAMN02194393_02068</name>
</gene>